<dbReference type="AlphaFoldDB" id="A0A8J8FCI7"/>
<dbReference type="InterPro" id="IPR028994">
    <property type="entry name" value="Integrin_alpha_N"/>
</dbReference>
<dbReference type="InterPro" id="IPR007110">
    <property type="entry name" value="Ig-like_dom"/>
</dbReference>
<dbReference type="SUPFAM" id="SSF48726">
    <property type="entry name" value="Immunoglobulin"/>
    <property type="match status" value="1"/>
</dbReference>
<protein>
    <submittedName>
        <fullName evidence="3">T9SS type A sorting domain-containing protein</fullName>
    </submittedName>
</protein>
<evidence type="ECO:0000313" key="3">
    <source>
        <dbReference type="EMBL" id="NNV54172.1"/>
    </source>
</evidence>
<evidence type="ECO:0000256" key="1">
    <source>
        <dbReference type="ARBA" id="ARBA00022729"/>
    </source>
</evidence>
<accession>A0A8J8FCI7</accession>
<name>A0A8J8FCI7_9BACT</name>
<dbReference type="PANTHER" id="PTHR44103">
    <property type="entry name" value="PROPROTEIN CONVERTASE P"/>
    <property type="match status" value="1"/>
</dbReference>
<reference evidence="3" key="1">
    <citation type="submission" date="2019-10" db="EMBL/GenBank/DDBJ databases">
        <title>Draft genome sequence of Panacibacter sp. KCS-6.</title>
        <authorList>
            <person name="Yim K.J."/>
        </authorList>
    </citation>
    <scope>NUCLEOTIDE SEQUENCE</scope>
    <source>
        <strain evidence="3">KCS-6</strain>
    </source>
</reference>
<gene>
    <name evidence="3" type="ORF">GD597_01785</name>
</gene>
<feature type="domain" description="Ig-like" evidence="2">
    <location>
        <begin position="346"/>
        <end position="420"/>
    </location>
</feature>
<dbReference type="Gene3D" id="2.60.40.10">
    <property type="entry name" value="Immunoglobulins"/>
    <property type="match status" value="1"/>
</dbReference>
<dbReference type="InterPro" id="IPR013783">
    <property type="entry name" value="Ig-like_fold"/>
</dbReference>
<dbReference type="Pfam" id="PF13517">
    <property type="entry name" value="FG-GAP_3"/>
    <property type="match status" value="1"/>
</dbReference>
<dbReference type="EMBL" id="WHPF01000001">
    <property type="protein sequence ID" value="NNV54172.1"/>
    <property type="molecule type" value="Genomic_DNA"/>
</dbReference>
<dbReference type="Proteomes" id="UP000598971">
    <property type="component" value="Unassembled WGS sequence"/>
</dbReference>
<dbReference type="Gene3D" id="2.130.10.130">
    <property type="entry name" value="Integrin alpha, N-terminal"/>
    <property type="match status" value="1"/>
</dbReference>
<evidence type="ECO:0000259" key="2">
    <source>
        <dbReference type="PROSITE" id="PS50835"/>
    </source>
</evidence>
<keyword evidence="4" id="KW-1185">Reference proteome</keyword>
<proteinExistence type="predicted"/>
<dbReference type="InterPro" id="IPR026444">
    <property type="entry name" value="Secre_tail"/>
</dbReference>
<evidence type="ECO:0000313" key="4">
    <source>
        <dbReference type="Proteomes" id="UP000598971"/>
    </source>
</evidence>
<dbReference type="InterPro" id="IPR013517">
    <property type="entry name" value="FG-GAP"/>
</dbReference>
<organism evidence="3 4">
    <name type="scientific">Limnovirga soli</name>
    <dbReference type="NCBI Taxonomy" id="2656915"/>
    <lineage>
        <taxon>Bacteria</taxon>
        <taxon>Pseudomonadati</taxon>
        <taxon>Bacteroidota</taxon>
        <taxon>Chitinophagia</taxon>
        <taxon>Chitinophagales</taxon>
        <taxon>Chitinophagaceae</taxon>
        <taxon>Limnovirga</taxon>
    </lineage>
</organism>
<dbReference type="NCBIfam" id="TIGR04183">
    <property type="entry name" value="Por_Secre_tail"/>
    <property type="match status" value="1"/>
</dbReference>
<dbReference type="SUPFAM" id="SSF69318">
    <property type="entry name" value="Integrin alpha N-terminal domain"/>
    <property type="match status" value="1"/>
</dbReference>
<dbReference type="PROSITE" id="PS50835">
    <property type="entry name" value="IG_LIKE"/>
    <property type="match status" value="1"/>
</dbReference>
<sequence length="513" mass="55794">MSLTKLYNQFISYLYKQGMYHIFLTPKNQIMYKHKLSDMKLKPIAIALSTTLLLGANTQAQQCSNFKLNNSSNPLKGMAVLSGQESRPFFVDIDGDGNLDCFAGEYNTKGNATAKIYFYKNEGTNVHPSYTKVSGAENPFEDVAIPVVSIPYFLDIDNDGDNDCFIGDGNTGAIRFYKNIGTATKPQFEKQSAAMNPLSMVKLSAEIMAEPAFADVDNDGDQDCLITDLYGNQNYYKNIGTAKEPSFEHITGKENPFSFINELEGNGPSFYDWNKDGLQDLFIGTKYYKNTGTQTLPAYTLSQDGPSFASESYLLPLRWVNLSSKTAVSVVYGGAAGNFNFQTTAPEISVSPNTPQTISKGSALTLRAQNVAGYTYQWTKDGQPVAGANKSELMVKDAGAYSVEVTSACGNIASAAVPVALKGNGINDIAASNNDLIKVQAYPNPTKDEFTVTIPAGVKASSIRVIDLQGRKVFTQTISSGSVKFGKQLNTGIYFLQLVNADAVIHQQKLVKN</sequence>
<dbReference type="Pfam" id="PF18962">
    <property type="entry name" value="Por_Secre_tail"/>
    <property type="match status" value="1"/>
</dbReference>
<comment type="caution">
    <text evidence="3">The sequence shown here is derived from an EMBL/GenBank/DDBJ whole genome shotgun (WGS) entry which is preliminary data.</text>
</comment>
<dbReference type="InterPro" id="IPR036179">
    <property type="entry name" value="Ig-like_dom_sf"/>
</dbReference>
<keyword evidence="1" id="KW-0732">Signal</keyword>
<dbReference type="PANTHER" id="PTHR44103:SF1">
    <property type="entry name" value="PROPROTEIN CONVERTASE P"/>
    <property type="match status" value="1"/>
</dbReference>